<comment type="cofactor">
    <cofactor evidence="1">
        <name>Mg(2+)</name>
        <dbReference type="ChEBI" id="CHEBI:18420"/>
    </cofactor>
</comment>
<dbReference type="SMART" id="SM00922">
    <property type="entry name" value="MR_MLE"/>
    <property type="match status" value="1"/>
</dbReference>
<evidence type="ECO:0000256" key="4">
    <source>
        <dbReference type="ARBA" id="ARBA00022842"/>
    </source>
</evidence>
<sequence length="325" mass="35149">MKMTVETVRRPLAAPFVITGYTFTHLDAVWVTLENNGATGRGEGVGMYYLGENPETLSLELEGVRDAVESGATRLDIQSLLPRGGARNALDCAYWDLECKVRGQTIWQVLDITPQPLVTVATIGMGTPEEMVEKACTFAAYPQLKVKLDGHRPLERLAAIRAARPEATLVIDVNQGWSMAELETYTPELSNLEVAMIEQPLARGADAELHEYQSPIPLGADESCLDLSEYEEAASRYDVINIKLDKCGGLTEALAIAARARDEGKDLMVGNMTGTSLSMAPSHVIGQFCRFIDIDGPLLLASDIAGGLSYLPGGVVSPPEPQLWG</sequence>
<organism evidence="7">
    <name type="scientific">freshwater metagenome</name>
    <dbReference type="NCBI Taxonomy" id="449393"/>
    <lineage>
        <taxon>unclassified sequences</taxon>
        <taxon>metagenomes</taxon>
        <taxon>ecological metagenomes</taxon>
    </lineage>
</organism>
<evidence type="ECO:0000259" key="6">
    <source>
        <dbReference type="SMART" id="SM00922"/>
    </source>
</evidence>
<dbReference type="PANTHER" id="PTHR48073">
    <property type="entry name" value="O-SUCCINYLBENZOATE SYNTHASE-RELATED"/>
    <property type="match status" value="1"/>
</dbReference>
<feature type="domain" description="Mandelate racemase/muconate lactonizing enzyme C-terminal" evidence="6">
    <location>
        <begin position="128"/>
        <end position="219"/>
    </location>
</feature>
<dbReference type="EMBL" id="CAEZTM010000053">
    <property type="protein sequence ID" value="CAB4576514.1"/>
    <property type="molecule type" value="Genomic_DNA"/>
</dbReference>
<dbReference type="SUPFAM" id="SSF51604">
    <property type="entry name" value="Enolase C-terminal domain-like"/>
    <property type="match status" value="1"/>
</dbReference>
<dbReference type="InterPro" id="IPR018110">
    <property type="entry name" value="Mandel_Rmase/mucon_lact_enz_CS"/>
</dbReference>
<dbReference type="GO" id="GO:0046872">
    <property type="term" value="F:metal ion binding"/>
    <property type="evidence" value="ECO:0007669"/>
    <property type="project" value="UniProtKB-KW"/>
</dbReference>
<evidence type="ECO:0000313" key="7">
    <source>
        <dbReference type="EMBL" id="CAB4576514.1"/>
    </source>
</evidence>
<dbReference type="InterPro" id="IPR029065">
    <property type="entry name" value="Enolase_C-like"/>
</dbReference>
<dbReference type="SFLD" id="SFLDG00180">
    <property type="entry name" value="muconate_cycloisomerase"/>
    <property type="match status" value="1"/>
</dbReference>
<keyword evidence="3" id="KW-0479">Metal-binding</keyword>
<dbReference type="SFLD" id="SFLDS00001">
    <property type="entry name" value="Enolase"/>
    <property type="match status" value="1"/>
</dbReference>
<evidence type="ECO:0000256" key="5">
    <source>
        <dbReference type="ARBA" id="ARBA00023235"/>
    </source>
</evidence>
<keyword evidence="5" id="KW-0413">Isomerase</keyword>
<dbReference type="PROSITE" id="PS00909">
    <property type="entry name" value="MR_MLE_2"/>
    <property type="match status" value="1"/>
</dbReference>
<keyword evidence="4" id="KW-0460">Magnesium</keyword>
<dbReference type="InterPro" id="IPR034603">
    <property type="entry name" value="Dipeptide_epimerase"/>
</dbReference>
<dbReference type="InterPro" id="IPR013342">
    <property type="entry name" value="Mandelate_racemase_C"/>
</dbReference>
<dbReference type="Pfam" id="PF13378">
    <property type="entry name" value="MR_MLE_C"/>
    <property type="match status" value="1"/>
</dbReference>
<dbReference type="Pfam" id="PF02746">
    <property type="entry name" value="MR_MLE_N"/>
    <property type="match status" value="1"/>
</dbReference>
<dbReference type="InterPro" id="IPR036849">
    <property type="entry name" value="Enolase-like_C_sf"/>
</dbReference>
<name>A0A6J6EN18_9ZZZZ</name>
<dbReference type="PANTHER" id="PTHR48073:SF2">
    <property type="entry name" value="O-SUCCINYLBENZOATE SYNTHASE"/>
    <property type="match status" value="1"/>
</dbReference>
<dbReference type="InterPro" id="IPR013341">
    <property type="entry name" value="Mandelate_racemase_N_dom"/>
</dbReference>
<evidence type="ECO:0000256" key="2">
    <source>
        <dbReference type="ARBA" id="ARBA00008031"/>
    </source>
</evidence>
<dbReference type="Gene3D" id="3.20.20.120">
    <property type="entry name" value="Enolase-like C-terminal domain"/>
    <property type="match status" value="1"/>
</dbReference>
<dbReference type="InterPro" id="IPR029017">
    <property type="entry name" value="Enolase-like_N"/>
</dbReference>
<dbReference type="GO" id="GO:0009063">
    <property type="term" value="P:amino acid catabolic process"/>
    <property type="evidence" value="ECO:0007669"/>
    <property type="project" value="InterPro"/>
</dbReference>
<evidence type="ECO:0000256" key="1">
    <source>
        <dbReference type="ARBA" id="ARBA00001946"/>
    </source>
</evidence>
<dbReference type="GO" id="GO:0016855">
    <property type="term" value="F:racemase and epimerase activity, acting on amino acids and derivatives"/>
    <property type="evidence" value="ECO:0007669"/>
    <property type="project" value="InterPro"/>
</dbReference>
<reference evidence="7" key="1">
    <citation type="submission" date="2020-05" db="EMBL/GenBank/DDBJ databases">
        <authorList>
            <person name="Chiriac C."/>
            <person name="Salcher M."/>
            <person name="Ghai R."/>
            <person name="Kavagutti S V."/>
        </authorList>
    </citation>
    <scope>NUCLEOTIDE SEQUENCE</scope>
</reference>
<gene>
    <name evidence="7" type="ORF">UFOPK1684_01078</name>
</gene>
<protein>
    <submittedName>
        <fullName evidence="7">Unannotated protein</fullName>
    </submittedName>
</protein>
<dbReference type="AlphaFoldDB" id="A0A6J6EN18"/>
<evidence type="ECO:0000256" key="3">
    <source>
        <dbReference type="ARBA" id="ARBA00022723"/>
    </source>
</evidence>
<comment type="similarity">
    <text evidence="2">Belongs to the mandelate racemase/muconate lactonizing enzyme family.</text>
</comment>
<proteinExistence type="inferred from homology"/>
<accession>A0A6J6EN18</accession>
<dbReference type="CDD" id="cd03319">
    <property type="entry name" value="L-Ala-DL-Glu_epimerase"/>
    <property type="match status" value="1"/>
</dbReference>
<dbReference type="SUPFAM" id="SSF54826">
    <property type="entry name" value="Enolase N-terminal domain-like"/>
    <property type="match status" value="1"/>
</dbReference>
<dbReference type="Gene3D" id="3.30.390.10">
    <property type="entry name" value="Enolase-like, N-terminal domain"/>
    <property type="match status" value="1"/>
</dbReference>